<dbReference type="OrthoDB" id="8068580at2759"/>
<dbReference type="Proteomes" id="UP000288716">
    <property type="component" value="Unassembled WGS sequence"/>
</dbReference>
<dbReference type="InterPro" id="IPR001969">
    <property type="entry name" value="Aspartic_peptidase_AS"/>
</dbReference>
<name>A0A443S4R6_9ACAR</name>
<proteinExistence type="inferred from homology"/>
<feature type="non-terminal residue" evidence="6">
    <location>
        <position position="552"/>
    </location>
</feature>
<protein>
    <recommendedName>
        <fullName evidence="8">Peptidase A2 domain-containing protein</fullName>
    </recommendedName>
</protein>
<feature type="region of interest" description="Disordered" evidence="5">
    <location>
        <begin position="1"/>
        <end position="40"/>
    </location>
</feature>
<evidence type="ECO:0008006" key="8">
    <source>
        <dbReference type="Google" id="ProtNLM"/>
    </source>
</evidence>
<dbReference type="InterPro" id="IPR021109">
    <property type="entry name" value="Peptidase_aspartic_dom_sf"/>
</dbReference>
<evidence type="ECO:0000256" key="1">
    <source>
        <dbReference type="ARBA" id="ARBA00009136"/>
    </source>
</evidence>
<sequence>MLRKKGRPLRKSARLNPTLTKSVNGAGDEVDHTHSDENSDIQQFAPQVNFQKRLSSTDKVNNDLLAATLVKLLRKMDFNSVSIPKLDLNSSAQEMNKWINSVLNFEKSHELSESELLDITRKSLSEKLTNTLVALYGAEKFYNCTRQEMEKFLRDLLNPEISVLSKSSEAINCRQFSTETVTEYFLRKSNLIDHHYPGINEEMKIGYIFNGLQFSVRQALENHNAVDSVSTVKQLFNLLQRIEKKLNNAKSTNNYQRKSYLLNKAPENNKWPSNGNEKQSKPDEPVKQKFEKKIFENTNLQHQKTFRRFDENEKNWKKKFVTPTETHQKDTFVKKNAKIVCGKCGKQNHAESECYRNSGNKTLGIITNVNTVQKSLTANVEINSKTVKCLIDSGADLSFINSEVARKCNLQLTSLLSNPNTVMGFNGNHTTLNTIADVSFSFHDNDVQLQLYAIPNLSTDVILGCDFLSKYKLSPDIHNQCLWQENDNGILEKLLLNNNSNDTEFDEIITSDESDVEAEALLREDEHLFSVLKMPKIFSYVENKEKYRLITA</sequence>
<dbReference type="PANTHER" id="PTHR12917:SF1">
    <property type="entry name" value="AT13091P"/>
    <property type="match status" value="1"/>
</dbReference>
<reference evidence="6 7" key="1">
    <citation type="journal article" date="2018" name="Gigascience">
        <title>Genomes of trombidid mites reveal novel predicted allergens and laterally-transferred genes associated with secondary metabolism.</title>
        <authorList>
            <person name="Dong X."/>
            <person name="Chaisiri K."/>
            <person name="Xia D."/>
            <person name="Armstrong S.D."/>
            <person name="Fang Y."/>
            <person name="Donnelly M.J."/>
            <person name="Kadowaki T."/>
            <person name="McGarry J.W."/>
            <person name="Darby A.C."/>
            <person name="Makepeace B.L."/>
        </authorList>
    </citation>
    <scope>NUCLEOTIDE SEQUENCE [LARGE SCALE GENOMIC DNA]</scope>
    <source>
        <strain evidence="6">UoL-UT</strain>
    </source>
</reference>
<gene>
    <name evidence="6" type="ORF">B4U80_13553</name>
</gene>
<comment type="caution">
    <text evidence="6">The sequence shown here is derived from an EMBL/GenBank/DDBJ whole genome shotgun (WGS) entry which is preliminary data.</text>
</comment>
<feature type="compositionally biased region" description="Basic residues" evidence="5">
    <location>
        <begin position="1"/>
        <end position="13"/>
    </location>
</feature>
<dbReference type="PROSITE" id="PS00141">
    <property type="entry name" value="ASP_PROTEASE"/>
    <property type="match status" value="1"/>
</dbReference>
<keyword evidence="4" id="KW-0378">Hydrolase</keyword>
<evidence type="ECO:0000256" key="4">
    <source>
        <dbReference type="ARBA" id="ARBA00022801"/>
    </source>
</evidence>
<dbReference type="SUPFAM" id="SSF50630">
    <property type="entry name" value="Acid proteases"/>
    <property type="match status" value="1"/>
</dbReference>
<dbReference type="Pfam" id="PF13975">
    <property type="entry name" value="gag-asp_proteas"/>
    <property type="match status" value="1"/>
</dbReference>
<dbReference type="AlphaFoldDB" id="A0A443S4R6"/>
<dbReference type="CDD" id="cd00303">
    <property type="entry name" value="retropepsin_like"/>
    <property type="match status" value="1"/>
</dbReference>
<evidence type="ECO:0000256" key="5">
    <source>
        <dbReference type="SAM" id="MobiDB-lite"/>
    </source>
</evidence>
<comment type="similarity">
    <text evidence="1">Belongs to the DDI1 family.</text>
</comment>
<evidence type="ECO:0000313" key="7">
    <source>
        <dbReference type="Proteomes" id="UP000288716"/>
    </source>
</evidence>
<dbReference type="PANTHER" id="PTHR12917">
    <property type="entry name" value="ASPARTYL PROTEASE DDI-RELATED"/>
    <property type="match status" value="1"/>
</dbReference>
<keyword evidence="3" id="KW-0064">Aspartyl protease</keyword>
<dbReference type="Gene3D" id="2.40.70.10">
    <property type="entry name" value="Acid Proteases"/>
    <property type="match status" value="1"/>
</dbReference>
<evidence type="ECO:0000256" key="3">
    <source>
        <dbReference type="ARBA" id="ARBA00022750"/>
    </source>
</evidence>
<evidence type="ECO:0000313" key="6">
    <source>
        <dbReference type="EMBL" id="RWS22471.1"/>
    </source>
</evidence>
<organism evidence="6 7">
    <name type="scientific">Leptotrombidium deliense</name>
    <dbReference type="NCBI Taxonomy" id="299467"/>
    <lineage>
        <taxon>Eukaryota</taxon>
        <taxon>Metazoa</taxon>
        <taxon>Ecdysozoa</taxon>
        <taxon>Arthropoda</taxon>
        <taxon>Chelicerata</taxon>
        <taxon>Arachnida</taxon>
        <taxon>Acari</taxon>
        <taxon>Acariformes</taxon>
        <taxon>Trombidiformes</taxon>
        <taxon>Prostigmata</taxon>
        <taxon>Anystina</taxon>
        <taxon>Parasitengona</taxon>
        <taxon>Trombiculoidea</taxon>
        <taxon>Trombiculidae</taxon>
        <taxon>Leptotrombidium</taxon>
    </lineage>
</organism>
<accession>A0A443S4R6</accession>
<keyword evidence="7" id="KW-1185">Reference proteome</keyword>
<feature type="region of interest" description="Disordered" evidence="5">
    <location>
        <begin position="253"/>
        <end position="286"/>
    </location>
</feature>
<dbReference type="EMBL" id="NCKV01008716">
    <property type="protein sequence ID" value="RWS22471.1"/>
    <property type="molecule type" value="Genomic_DNA"/>
</dbReference>
<keyword evidence="2" id="KW-0645">Protease</keyword>
<dbReference type="GO" id="GO:0004190">
    <property type="term" value="F:aspartic-type endopeptidase activity"/>
    <property type="evidence" value="ECO:0007669"/>
    <property type="project" value="UniProtKB-KW"/>
</dbReference>
<dbReference type="VEuPathDB" id="VectorBase:LDEU009569"/>
<evidence type="ECO:0000256" key="2">
    <source>
        <dbReference type="ARBA" id="ARBA00022670"/>
    </source>
</evidence>
<dbReference type="GO" id="GO:0006508">
    <property type="term" value="P:proteolysis"/>
    <property type="evidence" value="ECO:0007669"/>
    <property type="project" value="UniProtKB-KW"/>
</dbReference>